<evidence type="ECO:0000256" key="5">
    <source>
        <dbReference type="ARBA" id="ARBA00023244"/>
    </source>
</evidence>
<dbReference type="PANTHER" id="PTHR38042">
    <property type="entry name" value="UROPORPHYRINOGEN-III SYNTHASE, CHLOROPLASTIC"/>
    <property type="match status" value="1"/>
</dbReference>
<evidence type="ECO:0000256" key="8">
    <source>
        <dbReference type="ARBA" id="ARBA00048617"/>
    </source>
</evidence>
<dbReference type="Proteomes" id="UP000255279">
    <property type="component" value="Unassembled WGS sequence"/>
</dbReference>
<evidence type="ECO:0000256" key="7">
    <source>
        <dbReference type="ARBA" id="ARBA00040167"/>
    </source>
</evidence>
<comment type="pathway">
    <text evidence="1 9">Porphyrin-containing compound metabolism; protoporphyrin-IX biosynthesis; coproporphyrinogen-III from 5-aminolevulinate: step 3/4.</text>
</comment>
<evidence type="ECO:0000256" key="1">
    <source>
        <dbReference type="ARBA" id="ARBA00004772"/>
    </source>
</evidence>
<reference evidence="12 14" key="2">
    <citation type="submission" date="2018-06" db="EMBL/GenBank/DDBJ databases">
        <authorList>
            <consortium name="Pathogen Informatics"/>
            <person name="Doyle S."/>
        </authorList>
    </citation>
    <scope>NUCLEOTIDE SEQUENCE [LARGE SCALE GENOMIC DNA]</scope>
    <source>
        <strain evidence="12 14">NCTC10293</strain>
    </source>
</reference>
<gene>
    <name evidence="11" type="ORF">B0181_00745</name>
    <name evidence="12" type="ORF">NCTC10293_00811</name>
</gene>
<comment type="function">
    <text evidence="6 9">Catalyzes cyclization of the linear tetrapyrrole, hydroxymethylbilane, to the macrocyclic uroporphyrinogen III.</text>
</comment>
<dbReference type="EC" id="4.2.1.75" evidence="3 9"/>
<comment type="similarity">
    <text evidence="2 9">Belongs to the uroporphyrinogen-III synthase family.</text>
</comment>
<evidence type="ECO:0000259" key="10">
    <source>
        <dbReference type="Pfam" id="PF02602"/>
    </source>
</evidence>
<feature type="domain" description="Tetrapyrrole biosynthesis uroporphyrinogen III synthase" evidence="10">
    <location>
        <begin position="29"/>
        <end position="225"/>
    </location>
</feature>
<evidence type="ECO:0000256" key="2">
    <source>
        <dbReference type="ARBA" id="ARBA00008133"/>
    </source>
</evidence>
<evidence type="ECO:0000313" key="11">
    <source>
        <dbReference type="EMBL" id="OOR93203.1"/>
    </source>
</evidence>
<dbReference type="STRING" id="34060.B0181_00745"/>
<dbReference type="GO" id="GO:0006782">
    <property type="term" value="P:protoporphyrinogen IX biosynthetic process"/>
    <property type="evidence" value="ECO:0007669"/>
    <property type="project" value="UniProtKB-UniRule"/>
</dbReference>
<dbReference type="Pfam" id="PF02602">
    <property type="entry name" value="HEM4"/>
    <property type="match status" value="1"/>
</dbReference>
<dbReference type="InterPro" id="IPR036108">
    <property type="entry name" value="4pyrrol_syn_uPrphyn_synt_sf"/>
</dbReference>
<evidence type="ECO:0000313" key="13">
    <source>
        <dbReference type="Proteomes" id="UP000190435"/>
    </source>
</evidence>
<sequence>MKPTSQPLFINTRPSHRGRALACLPNVRTLSLPLLAIHDVPLDDADRGRMADLLAGKYQALIITSLESAKRAIAFLQAKNVQAQDLPPFAIIAVGSATAKAVREFGLSVILPATANNEGMLALDEIMRLHACDKVLIWRGKGGRRLLHDTLVMRGVDVQAIEWYERAAPADLADNFAKHQAQIRTAIANGAPVVALISSEQAFRHWQAVSGELASQVHYLALGARLVNIIQHALPSVSTHIHEIQDLQTASIACAINAICT</sequence>
<protein>
    <recommendedName>
        <fullName evidence="7 9">Uroporphyrinogen-III synthase</fullName>
        <ecNumber evidence="3 9">4.2.1.75</ecNumber>
    </recommendedName>
</protein>
<dbReference type="GO" id="GO:0004852">
    <property type="term" value="F:uroporphyrinogen-III synthase activity"/>
    <property type="evidence" value="ECO:0007669"/>
    <property type="project" value="UniProtKB-UniRule"/>
</dbReference>
<evidence type="ECO:0000313" key="12">
    <source>
        <dbReference type="EMBL" id="STZ10476.1"/>
    </source>
</evidence>
<evidence type="ECO:0000256" key="9">
    <source>
        <dbReference type="RuleBase" id="RU366031"/>
    </source>
</evidence>
<proteinExistence type="inferred from homology"/>
<dbReference type="OrthoDB" id="9787650at2"/>
<reference evidence="11 13" key="1">
    <citation type="submission" date="2017-02" db="EMBL/GenBank/DDBJ databases">
        <title>Draft genome sequence of Moraxella caviae CCUG 355 type strain.</title>
        <authorList>
            <person name="Engstrom-Jakobsson H."/>
            <person name="Salva-Serra F."/>
            <person name="Thorell K."/>
            <person name="Gonzales-Siles L."/>
            <person name="Karlsson R."/>
            <person name="Boulund F."/>
            <person name="Engstrand L."/>
            <person name="Moore E."/>
        </authorList>
    </citation>
    <scope>NUCLEOTIDE SEQUENCE [LARGE SCALE GENOMIC DNA]</scope>
    <source>
        <strain evidence="11 13">CCUG 355</strain>
    </source>
</reference>
<comment type="catalytic activity">
    <reaction evidence="8 9">
        <text>hydroxymethylbilane = uroporphyrinogen III + H2O</text>
        <dbReference type="Rhea" id="RHEA:18965"/>
        <dbReference type="ChEBI" id="CHEBI:15377"/>
        <dbReference type="ChEBI" id="CHEBI:57308"/>
        <dbReference type="ChEBI" id="CHEBI:57845"/>
        <dbReference type="EC" id="4.2.1.75"/>
    </reaction>
</comment>
<evidence type="ECO:0000256" key="4">
    <source>
        <dbReference type="ARBA" id="ARBA00023239"/>
    </source>
</evidence>
<dbReference type="EMBL" id="MUXU01000005">
    <property type="protein sequence ID" value="OOR93203.1"/>
    <property type="molecule type" value="Genomic_DNA"/>
</dbReference>
<accession>A0A1T0ABW7</accession>
<dbReference type="CDD" id="cd06578">
    <property type="entry name" value="HemD"/>
    <property type="match status" value="1"/>
</dbReference>
<keyword evidence="4 9" id="KW-0456">Lyase</keyword>
<dbReference type="EMBL" id="UGQE01000001">
    <property type="protein sequence ID" value="STZ10476.1"/>
    <property type="molecule type" value="Genomic_DNA"/>
</dbReference>
<dbReference type="RefSeq" id="WP_078275588.1">
    <property type="nucleotide sequence ID" value="NZ_CAACXO010000050.1"/>
</dbReference>
<organism evidence="11 13">
    <name type="scientific">Moraxella caviae</name>
    <dbReference type="NCBI Taxonomy" id="34060"/>
    <lineage>
        <taxon>Bacteria</taxon>
        <taxon>Pseudomonadati</taxon>
        <taxon>Pseudomonadota</taxon>
        <taxon>Gammaproteobacteria</taxon>
        <taxon>Moraxellales</taxon>
        <taxon>Moraxellaceae</taxon>
        <taxon>Moraxella</taxon>
    </lineage>
</organism>
<dbReference type="GO" id="GO:0006780">
    <property type="term" value="P:uroporphyrinogen III biosynthetic process"/>
    <property type="evidence" value="ECO:0007669"/>
    <property type="project" value="UniProtKB-UniRule"/>
</dbReference>
<dbReference type="Gene3D" id="3.40.50.10090">
    <property type="match status" value="2"/>
</dbReference>
<dbReference type="InterPro" id="IPR039793">
    <property type="entry name" value="UROS/Hem4"/>
</dbReference>
<dbReference type="InterPro" id="IPR003754">
    <property type="entry name" value="4pyrrol_synth_uPrphyn_synth"/>
</dbReference>
<keyword evidence="13" id="KW-1185">Reference proteome</keyword>
<keyword evidence="5 9" id="KW-0627">Porphyrin biosynthesis</keyword>
<dbReference type="SUPFAM" id="SSF69618">
    <property type="entry name" value="HemD-like"/>
    <property type="match status" value="1"/>
</dbReference>
<name>A0A1T0ABW7_9GAMM</name>
<evidence type="ECO:0000313" key="14">
    <source>
        <dbReference type="Proteomes" id="UP000255279"/>
    </source>
</evidence>
<dbReference type="AlphaFoldDB" id="A0A1T0ABW7"/>
<evidence type="ECO:0000256" key="3">
    <source>
        <dbReference type="ARBA" id="ARBA00013109"/>
    </source>
</evidence>
<evidence type="ECO:0000256" key="6">
    <source>
        <dbReference type="ARBA" id="ARBA00037589"/>
    </source>
</evidence>
<dbReference type="Proteomes" id="UP000190435">
    <property type="component" value="Unassembled WGS sequence"/>
</dbReference>
<dbReference type="PANTHER" id="PTHR38042:SF1">
    <property type="entry name" value="UROPORPHYRINOGEN-III SYNTHASE, CHLOROPLASTIC"/>
    <property type="match status" value="1"/>
</dbReference>